<name>Q1JY58_DESA6</name>
<evidence type="ECO:0000313" key="2">
    <source>
        <dbReference type="Proteomes" id="UP000005695"/>
    </source>
</evidence>
<reference evidence="1" key="1">
    <citation type="submission" date="2006-05" db="EMBL/GenBank/DDBJ databases">
        <title>Annotation of the draft genome assembly of Desulfuromonas acetoxidans DSM 684.</title>
        <authorList>
            <consortium name="US DOE Joint Genome Institute (JGI-ORNL)"/>
            <person name="Larimer F."/>
            <person name="Land M."/>
            <person name="Hauser L."/>
        </authorList>
    </citation>
    <scope>NUCLEOTIDE SEQUENCE [LARGE SCALE GENOMIC DNA]</scope>
    <source>
        <strain evidence="1">DSM 684</strain>
    </source>
</reference>
<evidence type="ECO:0008006" key="3">
    <source>
        <dbReference type="Google" id="ProtNLM"/>
    </source>
</evidence>
<reference evidence="1" key="2">
    <citation type="submission" date="2006-05" db="EMBL/GenBank/DDBJ databases">
        <title>Sequencing of the draft genome and assembly of Desulfuromonas acetoxidans DSM 684.</title>
        <authorList>
            <consortium name="US DOE Joint Genome Institute (JGI-PGF)"/>
            <person name="Copeland A."/>
            <person name="Lucas S."/>
            <person name="Lapidus A."/>
            <person name="Barry K."/>
            <person name="Detter J.C."/>
            <person name="Glavina del Rio T."/>
            <person name="Hammon N."/>
            <person name="Israni S."/>
            <person name="Dalin E."/>
            <person name="Tice H."/>
            <person name="Bruce D."/>
            <person name="Pitluck S."/>
            <person name="Richardson P."/>
        </authorList>
    </citation>
    <scope>NUCLEOTIDE SEQUENCE [LARGE SCALE GENOMIC DNA]</scope>
    <source>
        <strain evidence="1">DSM 684</strain>
    </source>
</reference>
<gene>
    <name evidence="1" type="ORF">Dace_0508</name>
</gene>
<dbReference type="Proteomes" id="UP000005695">
    <property type="component" value="Unassembled WGS sequence"/>
</dbReference>
<organism evidence="1 2">
    <name type="scientific">Desulfuromonas acetoxidans (strain DSM 684 / 11070)</name>
    <dbReference type="NCBI Taxonomy" id="281689"/>
    <lineage>
        <taxon>Bacteria</taxon>
        <taxon>Pseudomonadati</taxon>
        <taxon>Thermodesulfobacteriota</taxon>
        <taxon>Desulfuromonadia</taxon>
        <taxon>Desulfuromonadales</taxon>
        <taxon>Desulfuromonadaceae</taxon>
        <taxon>Desulfuromonas</taxon>
    </lineage>
</organism>
<dbReference type="RefSeq" id="WP_006001372.1">
    <property type="nucleotide sequence ID" value="NZ_AAEW02000013.1"/>
</dbReference>
<dbReference type="EMBL" id="AAEW02000013">
    <property type="protein sequence ID" value="EAT15138.1"/>
    <property type="molecule type" value="Genomic_DNA"/>
</dbReference>
<dbReference type="OrthoDB" id="5344095at2"/>
<protein>
    <recommendedName>
        <fullName evidence="3">Nitrous oxide-stimulated promoter</fullName>
    </recommendedName>
</protein>
<dbReference type="Pfam" id="PF11756">
    <property type="entry name" value="YgbA_NO"/>
    <property type="match status" value="1"/>
</dbReference>
<proteinExistence type="predicted"/>
<dbReference type="InterPro" id="IPR020483">
    <property type="entry name" value="Uncharacterised_YgbA"/>
</dbReference>
<keyword evidence="2" id="KW-1185">Reference proteome</keyword>
<dbReference type="NCBIfam" id="NF007714">
    <property type="entry name" value="PRK10410.1-2"/>
    <property type="match status" value="1"/>
</dbReference>
<dbReference type="AlphaFoldDB" id="Q1JY58"/>
<accession>Q1JY58</accession>
<comment type="caution">
    <text evidence="1">The sequence shown here is derived from an EMBL/GenBank/DDBJ whole genome shotgun (WGS) entry which is preliminary data.</text>
</comment>
<sequence>MTSAKRLAKDEKVLRVFIATFCRQNHLNAGVSVAREDQGRHYCTECAELLDYALQRLQRCPLNPKPACKDCPVHCYRPQMRERIRQVMKFSGIHFVKRGRLDWLWHDFF</sequence>
<evidence type="ECO:0000313" key="1">
    <source>
        <dbReference type="EMBL" id="EAT15138.1"/>
    </source>
</evidence>